<dbReference type="Gene3D" id="3.30.420.10">
    <property type="entry name" value="Ribonuclease H-like superfamily/Ribonuclease H"/>
    <property type="match status" value="1"/>
</dbReference>
<keyword evidence="2" id="KW-1185">Reference proteome</keyword>
<dbReference type="Proteomes" id="UP000053825">
    <property type="component" value="Unassembled WGS sequence"/>
</dbReference>
<dbReference type="InterPro" id="IPR052709">
    <property type="entry name" value="Transposase-MT_Hybrid"/>
</dbReference>
<dbReference type="AlphaFoldDB" id="A0A0L7R7J8"/>
<evidence type="ECO:0000313" key="1">
    <source>
        <dbReference type="EMBL" id="KOC66813.1"/>
    </source>
</evidence>
<organism evidence="1 2">
    <name type="scientific">Habropoda laboriosa</name>
    <dbReference type="NCBI Taxonomy" id="597456"/>
    <lineage>
        <taxon>Eukaryota</taxon>
        <taxon>Metazoa</taxon>
        <taxon>Ecdysozoa</taxon>
        <taxon>Arthropoda</taxon>
        <taxon>Hexapoda</taxon>
        <taxon>Insecta</taxon>
        <taxon>Pterygota</taxon>
        <taxon>Neoptera</taxon>
        <taxon>Endopterygota</taxon>
        <taxon>Hymenoptera</taxon>
        <taxon>Apocrita</taxon>
        <taxon>Aculeata</taxon>
        <taxon>Apoidea</taxon>
        <taxon>Anthophila</taxon>
        <taxon>Apidae</taxon>
        <taxon>Habropoda</taxon>
    </lineage>
</organism>
<protein>
    <recommendedName>
        <fullName evidence="3">Histone-lysine N-methyltransferase SETMAR</fullName>
    </recommendedName>
</protein>
<reference evidence="1 2" key="1">
    <citation type="submission" date="2015-07" db="EMBL/GenBank/DDBJ databases">
        <title>The genome of Habropoda laboriosa.</title>
        <authorList>
            <person name="Pan H."/>
            <person name="Kapheim K."/>
        </authorList>
    </citation>
    <scope>NUCLEOTIDE SEQUENCE [LARGE SCALE GENOMIC DNA]</scope>
    <source>
        <strain evidence="1">0110345459</strain>
    </source>
</reference>
<dbReference type="PANTHER" id="PTHR46060">
    <property type="entry name" value="MARINER MOS1 TRANSPOSASE-LIKE PROTEIN"/>
    <property type="match status" value="1"/>
</dbReference>
<dbReference type="STRING" id="597456.A0A0L7R7J8"/>
<name>A0A0L7R7J8_9HYME</name>
<evidence type="ECO:0000313" key="2">
    <source>
        <dbReference type="Proteomes" id="UP000053825"/>
    </source>
</evidence>
<evidence type="ECO:0008006" key="3">
    <source>
        <dbReference type="Google" id="ProtNLM"/>
    </source>
</evidence>
<dbReference type="PANTHER" id="PTHR46060:SF1">
    <property type="entry name" value="MARINER MOS1 TRANSPOSASE-LIKE PROTEIN"/>
    <property type="match status" value="1"/>
</dbReference>
<gene>
    <name evidence="1" type="ORF">WH47_12618</name>
</gene>
<dbReference type="InterPro" id="IPR036397">
    <property type="entry name" value="RNaseH_sf"/>
</dbReference>
<proteinExistence type="predicted"/>
<dbReference type="GO" id="GO:0003676">
    <property type="term" value="F:nucleic acid binding"/>
    <property type="evidence" value="ECO:0007669"/>
    <property type="project" value="InterPro"/>
</dbReference>
<dbReference type="EMBL" id="KQ414639">
    <property type="protein sequence ID" value="KOC66813.1"/>
    <property type="molecule type" value="Genomic_DNA"/>
</dbReference>
<sequence length="79" mass="8938">MVVIPHPPYSADSAPCGFFLSPKMKLKLKGRRFDTVAEIQTESQQVLDTLGENDFQQAFQHRWDRCINAGGDYFEGDTS</sequence>
<accession>A0A0L7R7J8</accession>